<dbReference type="PANTHER" id="PTHR33988">
    <property type="entry name" value="ENDORIBONUCLEASE MAZF-RELATED"/>
    <property type="match status" value="1"/>
</dbReference>
<dbReference type="InterPro" id="IPR011067">
    <property type="entry name" value="Plasmid_toxin/cell-grow_inhib"/>
</dbReference>
<gene>
    <name evidence="1" type="ORF">MM171B01351_0006</name>
</gene>
<dbReference type="AlphaFoldDB" id="A0A6M3M9R9"/>
<evidence type="ECO:0000313" key="1">
    <source>
        <dbReference type="EMBL" id="QJB02355.1"/>
    </source>
</evidence>
<dbReference type="InterPro" id="IPR003477">
    <property type="entry name" value="PemK-like"/>
</dbReference>
<dbReference type="GO" id="GO:0003677">
    <property type="term" value="F:DNA binding"/>
    <property type="evidence" value="ECO:0007669"/>
    <property type="project" value="InterPro"/>
</dbReference>
<name>A0A6M3M9R9_9ZZZZ</name>
<dbReference type="SUPFAM" id="SSF50118">
    <property type="entry name" value="Cell growth inhibitor/plasmid maintenance toxic component"/>
    <property type="match status" value="1"/>
</dbReference>
<dbReference type="Pfam" id="PF02452">
    <property type="entry name" value="PemK_toxin"/>
    <property type="match status" value="1"/>
</dbReference>
<organism evidence="1">
    <name type="scientific">viral metagenome</name>
    <dbReference type="NCBI Taxonomy" id="1070528"/>
    <lineage>
        <taxon>unclassified sequences</taxon>
        <taxon>metagenomes</taxon>
        <taxon>organismal metagenomes</taxon>
    </lineage>
</organism>
<proteinExistence type="predicted"/>
<dbReference type="GO" id="GO:0006402">
    <property type="term" value="P:mRNA catabolic process"/>
    <property type="evidence" value="ECO:0007669"/>
    <property type="project" value="TreeGrafter"/>
</dbReference>
<dbReference type="EMBL" id="MT143777">
    <property type="protein sequence ID" value="QJB02355.1"/>
    <property type="molecule type" value="Genomic_DNA"/>
</dbReference>
<dbReference type="GO" id="GO:0004521">
    <property type="term" value="F:RNA endonuclease activity"/>
    <property type="evidence" value="ECO:0007669"/>
    <property type="project" value="TreeGrafter"/>
</dbReference>
<dbReference type="PANTHER" id="PTHR33988:SF3">
    <property type="entry name" value="ENDORIBONUCLEASE TOXIN CHPB-RELATED"/>
    <property type="match status" value="1"/>
</dbReference>
<protein>
    <submittedName>
        <fullName evidence="1">Putative MazF/Kid/PemK/ChpA/ChpB/ChpAK txin family protein</fullName>
    </submittedName>
</protein>
<sequence length="112" mass="12000">MAAFERGDIVLVSLDPTVGHEQRGTRPVLVLTPRAFNASGDVLVAPVTQGGTHSRMAGFAITLSGSGCKTQGVVELNKMRMMDLSARKARKIERAAQIIIDDALLRLATLLE</sequence>
<accession>A0A6M3M9R9</accession>
<dbReference type="Gene3D" id="2.30.30.110">
    <property type="match status" value="1"/>
</dbReference>
<dbReference type="GO" id="GO:0016075">
    <property type="term" value="P:rRNA catabolic process"/>
    <property type="evidence" value="ECO:0007669"/>
    <property type="project" value="TreeGrafter"/>
</dbReference>
<reference evidence="1" key="1">
    <citation type="submission" date="2020-03" db="EMBL/GenBank/DDBJ databases">
        <title>The deep terrestrial virosphere.</title>
        <authorList>
            <person name="Holmfeldt K."/>
            <person name="Nilsson E."/>
            <person name="Simone D."/>
            <person name="Lopez-Fernandez M."/>
            <person name="Wu X."/>
            <person name="de Brujin I."/>
            <person name="Lundin D."/>
            <person name="Andersson A."/>
            <person name="Bertilsson S."/>
            <person name="Dopson M."/>
        </authorList>
    </citation>
    <scope>NUCLEOTIDE SEQUENCE</scope>
    <source>
        <strain evidence="1">MM171B01351</strain>
    </source>
</reference>
<dbReference type="NCBIfam" id="NF007320">
    <property type="entry name" value="PRK09812.1"/>
    <property type="match status" value="1"/>
</dbReference>